<organism evidence="2">
    <name type="scientific">Alexandrium andersonii</name>
    <dbReference type="NCBI Taxonomy" id="327968"/>
    <lineage>
        <taxon>Eukaryota</taxon>
        <taxon>Sar</taxon>
        <taxon>Alveolata</taxon>
        <taxon>Dinophyceae</taxon>
        <taxon>Gonyaulacales</taxon>
        <taxon>Pyrocystaceae</taxon>
        <taxon>Alexandrium</taxon>
    </lineage>
</organism>
<evidence type="ECO:0000313" key="2">
    <source>
        <dbReference type="EMBL" id="CAD9397581.1"/>
    </source>
</evidence>
<dbReference type="EMBL" id="HBGQ01022644">
    <property type="protein sequence ID" value="CAD9397581.1"/>
    <property type="molecule type" value="Transcribed_RNA"/>
</dbReference>
<feature type="region of interest" description="Disordered" evidence="1">
    <location>
        <begin position="1"/>
        <end position="61"/>
    </location>
</feature>
<sequence length="202" mass="22643">MPKLPNFLFTSLPEAAVLSKQPAQDRGTEKEDDDDDDDDEEDKKSRGSGDWTPVEDQESRMDRRTFFHTDGKVHTFHNQQPVKSSKPVPIGEQLALAVEDIHFGNPRIKVMSKDPEAMPQMLKWERSKFAQHCLQCAQVSFGASYRVWCAVGIRSNRLLYAMKRQGVELAAAEVVEAPAIAKTDEDADPTYGNSIQGIQLVP</sequence>
<feature type="compositionally biased region" description="Acidic residues" evidence="1">
    <location>
        <begin position="30"/>
        <end position="41"/>
    </location>
</feature>
<proteinExistence type="predicted"/>
<protein>
    <submittedName>
        <fullName evidence="2">Uncharacterized protein</fullName>
    </submittedName>
</protein>
<name>A0A7S2FKP2_9DINO</name>
<reference evidence="2" key="1">
    <citation type="submission" date="2021-01" db="EMBL/GenBank/DDBJ databases">
        <authorList>
            <person name="Corre E."/>
            <person name="Pelletier E."/>
            <person name="Niang G."/>
            <person name="Scheremetjew M."/>
            <person name="Finn R."/>
            <person name="Kale V."/>
            <person name="Holt S."/>
            <person name="Cochrane G."/>
            <person name="Meng A."/>
            <person name="Brown T."/>
            <person name="Cohen L."/>
        </authorList>
    </citation>
    <scope>NUCLEOTIDE SEQUENCE</scope>
    <source>
        <strain evidence="2">CCMP2222</strain>
    </source>
</reference>
<evidence type="ECO:0000256" key="1">
    <source>
        <dbReference type="SAM" id="MobiDB-lite"/>
    </source>
</evidence>
<gene>
    <name evidence="2" type="ORF">AAND1436_LOCUS11213</name>
</gene>
<accession>A0A7S2FKP2</accession>
<dbReference type="AlphaFoldDB" id="A0A7S2FKP2"/>